<dbReference type="EMBL" id="BONR01000003">
    <property type="protein sequence ID" value="GIG54971.1"/>
    <property type="molecule type" value="Genomic_DNA"/>
</dbReference>
<dbReference type="PANTHER" id="PTHR43335">
    <property type="entry name" value="ABC TRANSPORTER, ATP-BINDING PROTEIN"/>
    <property type="match status" value="1"/>
</dbReference>
<dbReference type="RefSeq" id="WP_203655995.1">
    <property type="nucleotide sequence ID" value="NZ_BONR01000003.1"/>
</dbReference>
<dbReference type="SMART" id="SM00382">
    <property type="entry name" value="AAA"/>
    <property type="match status" value="1"/>
</dbReference>
<keyword evidence="2" id="KW-0813">Transport</keyword>
<organism evidence="6 7">
    <name type="scientific">Demequina activiva</name>
    <dbReference type="NCBI Taxonomy" id="1582364"/>
    <lineage>
        <taxon>Bacteria</taxon>
        <taxon>Bacillati</taxon>
        <taxon>Actinomycetota</taxon>
        <taxon>Actinomycetes</taxon>
        <taxon>Micrococcales</taxon>
        <taxon>Demequinaceae</taxon>
        <taxon>Demequina</taxon>
    </lineage>
</organism>
<dbReference type="GO" id="GO:0005524">
    <property type="term" value="F:ATP binding"/>
    <property type="evidence" value="ECO:0007669"/>
    <property type="project" value="UniProtKB-KW"/>
</dbReference>
<protein>
    <submittedName>
        <fullName evidence="6">Multidrug ABC transporter ATP-binding protein</fullName>
    </submittedName>
</protein>
<evidence type="ECO:0000256" key="2">
    <source>
        <dbReference type="ARBA" id="ARBA00022448"/>
    </source>
</evidence>
<evidence type="ECO:0000313" key="7">
    <source>
        <dbReference type="Proteomes" id="UP000652354"/>
    </source>
</evidence>
<comment type="caution">
    <text evidence="6">The sequence shown here is derived from an EMBL/GenBank/DDBJ whole genome shotgun (WGS) entry which is preliminary data.</text>
</comment>
<comment type="similarity">
    <text evidence="1">Belongs to the ABC transporter superfamily.</text>
</comment>
<feature type="domain" description="ABC transporter" evidence="5">
    <location>
        <begin position="14"/>
        <end position="244"/>
    </location>
</feature>
<evidence type="ECO:0000313" key="6">
    <source>
        <dbReference type="EMBL" id="GIG54971.1"/>
    </source>
</evidence>
<keyword evidence="4 6" id="KW-0067">ATP-binding</keyword>
<keyword evidence="7" id="KW-1185">Reference proteome</keyword>
<sequence length="312" mass="33569">MTITEDAPPITEAIAAQGVARSFGDVRAVEDATLSVRKGEVTALIGPNGCGKTTLMLMLAGLLRPHAGQIRVAGADPRTDAAAVRAAIGWMPDQLGSWDNLTCLQTLTLMGEAYRIPKGTARERGMALLERVHLGEFAHRPARVLSRGQKQRLSLARALVHDPQVLLLDEPANGLDPRSRVELRILVRQFAAEGRAVLVSSHVLAELDEMVDEAVFMSKGRTLGEQAAAMVADARLKYRIDAIQPAALHAALTAGGVDFEPTPTGAVTRIADEPNAAQALAWLIRQGIEVHRFGPVGSALEQTYMAMNEERR</sequence>
<dbReference type="InterPro" id="IPR003439">
    <property type="entry name" value="ABC_transporter-like_ATP-bd"/>
</dbReference>
<gene>
    <name evidence="6" type="ORF">Dac01nite_17230</name>
</gene>
<evidence type="ECO:0000256" key="3">
    <source>
        <dbReference type="ARBA" id="ARBA00022741"/>
    </source>
</evidence>
<dbReference type="Proteomes" id="UP000652354">
    <property type="component" value="Unassembled WGS sequence"/>
</dbReference>
<dbReference type="Pfam" id="PF00005">
    <property type="entry name" value="ABC_tran"/>
    <property type="match status" value="1"/>
</dbReference>
<evidence type="ECO:0000256" key="1">
    <source>
        <dbReference type="ARBA" id="ARBA00005417"/>
    </source>
</evidence>
<dbReference type="PANTHER" id="PTHR43335:SF3">
    <property type="entry name" value="ABC TRANSPORTER"/>
    <property type="match status" value="1"/>
</dbReference>
<dbReference type="PROSITE" id="PS50893">
    <property type="entry name" value="ABC_TRANSPORTER_2"/>
    <property type="match status" value="1"/>
</dbReference>
<evidence type="ECO:0000256" key="4">
    <source>
        <dbReference type="ARBA" id="ARBA00022840"/>
    </source>
</evidence>
<name>A0A919UK58_9MICO</name>
<evidence type="ECO:0000259" key="5">
    <source>
        <dbReference type="PROSITE" id="PS50893"/>
    </source>
</evidence>
<dbReference type="InterPro" id="IPR003593">
    <property type="entry name" value="AAA+_ATPase"/>
</dbReference>
<dbReference type="SUPFAM" id="SSF52540">
    <property type="entry name" value="P-loop containing nucleoside triphosphate hydrolases"/>
    <property type="match status" value="1"/>
</dbReference>
<accession>A0A919UK58</accession>
<dbReference type="Gene3D" id="3.40.50.300">
    <property type="entry name" value="P-loop containing nucleotide triphosphate hydrolases"/>
    <property type="match status" value="1"/>
</dbReference>
<dbReference type="InterPro" id="IPR027417">
    <property type="entry name" value="P-loop_NTPase"/>
</dbReference>
<dbReference type="GO" id="GO:0016887">
    <property type="term" value="F:ATP hydrolysis activity"/>
    <property type="evidence" value="ECO:0007669"/>
    <property type="project" value="InterPro"/>
</dbReference>
<reference evidence="6" key="1">
    <citation type="submission" date="2021-01" db="EMBL/GenBank/DDBJ databases">
        <title>Whole genome shotgun sequence of Demequina activiva NBRC 110675.</title>
        <authorList>
            <person name="Komaki H."/>
            <person name="Tamura T."/>
        </authorList>
    </citation>
    <scope>NUCLEOTIDE SEQUENCE</scope>
    <source>
        <strain evidence="6">NBRC 110675</strain>
    </source>
</reference>
<dbReference type="AlphaFoldDB" id="A0A919UK58"/>
<proteinExistence type="inferred from homology"/>
<keyword evidence="3" id="KW-0547">Nucleotide-binding</keyword>
<dbReference type="CDD" id="cd03230">
    <property type="entry name" value="ABC_DR_subfamily_A"/>
    <property type="match status" value="1"/>
</dbReference>